<proteinExistence type="predicted"/>
<dbReference type="PANTHER" id="PTHR36960:SF1">
    <property type="entry name" value="SI:DKEY-32E6.3"/>
    <property type="match status" value="1"/>
</dbReference>
<organism evidence="1 2">
    <name type="scientific">Tetraparma gracilis</name>
    <dbReference type="NCBI Taxonomy" id="2962635"/>
    <lineage>
        <taxon>Eukaryota</taxon>
        <taxon>Sar</taxon>
        <taxon>Stramenopiles</taxon>
        <taxon>Ochrophyta</taxon>
        <taxon>Bolidophyceae</taxon>
        <taxon>Parmales</taxon>
        <taxon>Triparmaceae</taxon>
        <taxon>Tetraparma</taxon>
    </lineage>
</organism>
<name>A0ABQ6M805_9STRA</name>
<dbReference type="PANTHER" id="PTHR36960">
    <property type="entry name" value="SI:DKEY-32E6.3"/>
    <property type="match status" value="1"/>
</dbReference>
<reference evidence="1 2" key="1">
    <citation type="journal article" date="2023" name="Commun. Biol.">
        <title>Genome analysis of Parmales, the sister group of diatoms, reveals the evolutionary specialization of diatoms from phago-mixotrophs to photoautotrophs.</title>
        <authorList>
            <person name="Ban H."/>
            <person name="Sato S."/>
            <person name="Yoshikawa S."/>
            <person name="Yamada K."/>
            <person name="Nakamura Y."/>
            <person name="Ichinomiya M."/>
            <person name="Sato N."/>
            <person name="Blanc-Mathieu R."/>
            <person name="Endo H."/>
            <person name="Kuwata A."/>
            <person name="Ogata H."/>
        </authorList>
    </citation>
    <scope>NUCLEOTIDE SEQUENCE [LARGE SCALE GENOMIC DNA]</scope>
</reference>
<dbReference type="EMBL" id="BRYB01001235">
    <property type="protein sequence ID" value="GMI21257.1"/>
    <property type="molecule type" value="Genomic_DNA"/>
</dbReference>
<evidence type="ECO:0000313" key="1">
    <source>
        <dbReference type="EMBL" id="GMI21257.1"/>
    </source>
</evidence>
<comment type="caution">
    <text evidence="1">The sequence shown here is derived from an EMBL/GenBank/DDBJ whole genome shotgun (WGS) entry which is preliminary data.</text>
</comment>
<sequence length="250" mass="27965">MRFTELPIAHSFRPLVNQLRNKLGSRFLFDSFFKLVDSLESEGRAFKIIFRTFGHDLIDVQEDMNAFAAGEHPLYPGKVRPHLRLETAQMYHGRYHSAAFKLHPFNADAASDSSLLPPPVVPTEAEVLTLIEDMSGSKVMAINDDYDHWSQHDCHPSAGKPCWLHSAPSAASSPARPVHLFFDDNIHNDPDDSIVAVRRVAADGSITPLSGAETIEEEGKSIVKVFCYEAIMNDDYFINHVDKIYKSAPS</sequence>
<dbReference type="Proteomes" id="UP001165060">
    <property type="component" value="Unassembled WGS sequence"/>
</dbReference>
<keyword evidence="2" id="KW-1185">Reference proteome</keyword>
<protein>
    <submittedName>
        <fullName evidence="1">Uncharacterized protein</fullName>
    </submittedName>
</protein>
<accession>A0ABQ6M805</accession>
<evidence type="ECO:0000313" key="2">
    <source>
        <dbReference type="Proteomes" id="UP001165060"/>
    </source>
</evidence>
<gene>
    <name evidence="1" type="ORF">TeGR_g5413</name>
</gene>